<evidence type="ECO:0000259" key="3">
    <source>
        <dbReference type="Pfam" id="PF05683"/>
    </source>
</evidence>
<dbReference type="InterPro" id="IPR004647">
    <property type="entry name" value="Fe-S_hydro-lyase_TtdB-typ_cat"/>
</dbReference>
<dbReference type="PANTHER" id="PTHR43351:SF2">
    <property type="entry name" value="L(+)-TARTRATE DEHYDRATASE SUBUNIT BETA-RELATED"/>
    <property type="match status" value="1"/>
</dbReference>
<comment type="similarity">
    <text evidence="1">Belongs to the class-I fumarase family.</text>
</comment>
<dbReference type="Gene3D" id="3.20.130.10">
    <property type="entry name" value="Fe-S hydro-lyase, tartrate dehydratase beta-type, catalytic domain"/>
    <property type="match status" value="1"/>
</dbReference>
<dbReference type="SUPFAM" id="SSF117457">
    <property type="entry name" value="FumA C-terminal domain-like"/>
    <property type="match status" value="1"/>
</dbReference>
<sequence length="192" mass="21054">MSEPILNKQPTIIKITTPLNDRDIRRLKAGDRVLTSGRIYTARDTAHRRLIELLEKGEKLPFNIEGEILYYTGPAPAPPGRAIGSAGPTTSGRMDIYSPALLKIGLRGMIGKGMRSEEVKRAMIEHKAVYFGATGGAGALLSQKILKSRVIAYPELGAEAVRCLEVKVFPVVVINDIYGGDLYQQGIEKYSR</sequence>
<evidence type="ECO:0000256" key="2">
    <source>
        <dbReference type="ARBA" id="ARBA00023239"/>
    </source>
</evidence>
<dbReference type="NCBIfam" id="NF005310">
    <property type="entry name" value="PRK06842.1"/>
    <property type="match status" value="1"/>
</dbReference>
<evidence type="ECO:0000256" key="1">
    <source>
        <dbReference type="ARBA" id="ARBA00008876"/>
    </source>
</evidence>
<protein>
    <recommendedName>
        <fullName evidence="3">Fe-S hydro-lyase tartrate dehydratase beta-type catalytic domain-containing protein</fullName>
    </recommendedName>
</protein>
<proteinExistence type="inferred from homology"/>
<dbReference type="Pfam" id="PF05683">
    <property type="entry name" value="Fumerase_C"/>
    <property type="match status" value="1"/>
</dbReference>
<feature type="domain" description="Fe-S hydro-lyase tartrate dehydratase beta-type catalytic" evidence="3">
    <location>
        <begin position="11"/>
        <end position="185"/>
    </location>
</feature>
<dbReference type="InterPro" id="IPR036660">
    <property type="entry name" value="Fe-S_hydroAse_TtdB_cat_sf"/>
</dbReference>
<gene>
    <name evidence="4" type="ORF">LCGC14_2948930</name>
</gene>
<name>A0A0F8XGF4_9ZZZZ</name>
<dbReference type="AlphaFoldDB" id="A0A0F8XGF4"/>
<evidence type="ECO:0000313" key="4">
    <source>
        <dbReference type="EMBL" id="KKK67953.1"/>
    </source>
</evidence>
<organism evidence="4">
    <name type="scientific">marine sediment metagenome</name>
    <dbReference type="NCBI Taxonomy" id="412755"/>
    <lineage>
        <taxon>unclassified sequences</taxon>
        <taxon>metagenomes</taxon>
        <taxon>ecological metagenomes</taxon>
    </lineage>
</organism>
<reference evidence="4" key="1">
    <citation type="journal article" date="2015" name="Nature">
        <title>Complex archaea that bridge the gap between prokaryotes and eukaryotes.</title>
        <authorList>
            <person name="Spang A."/>
            <person name="Saw J.H."/>
            <person name="Jorgensen S.L."/>
            <person name="Zaremba-Niedzwiedzka K."/>
            <person name="Martijn J."/>
            <person name="Lind A.E."/>
            <person name="van Eijk R."/>
            <person name="Schleper C."/>
            <person name="Guy L."/>
            <person name="Ettema T.J."/>
        </authorList>
    </citation>
    <scope>NUCLEOTIDE SEQUENCE</scope>
</reference>
<dbReference type="GO" id="GO:0016836">
    <property type="term" value="F:hydro-lyase activity"/>
    <property type="evidence" value="ECO:0007669"/>
    <property type="project" value="InterPro"/>
</dbReference>
<dbReference type="NCBIfam" id="TIGR00723">
    <property type="entry name" value="ttdB_fumA_fumB"/>
    <property type="match status" value="1"/>
</dbReference>
<keyword evidence="2" id="KW-0456">Lyase</keyword>
<dbReference type="PANTHER" id="PTHR43351">
    <property type="entry name" value="L(+)-TARTRATE DEHYDRATASE SUBUNIT BETA"/>
    <property type="match status" value="1"/>
</dbReference>
<comment type="caution">
    <text evidence="4">The sequence shown here is derived from an EMBL/GenBank/DDBJ whole genome shotgun (WGS) entry which is preliminary data.</text>
</comment>
<dbReference type="EMBL" id="LAZR01059361">
    <property type="protein sequence ID" value="KKK67953.1"/>
    <property type="molecule type" value="Genomic_DNA"/>
</dbReference>
<accession>A0A0F8XGF4</accession>